<dbReference type="OrthoDB" id="9808671at2"/>
<evidence type="ECO:0000256" key="1">
    <source>
        <dbReference type="ARBA" id="ARBA00004651"/>
    </source>
</evidence>
<dbReference type="Pfam" id="PF03631">
    <property type="entry name" value="Virul_fac_BrkB"/>
    <property type="match status" value="1"/>
</dbReference>
<dbReference type="Gene3D" id="1.10.10.10">
    <property type="entry name" value="Winged helix-like DNA-binding domain superfamily/Winged helix DNA-binding domain"/>
    <property type="match status" value="1"/>
</dbReference>
<feature type="transmembrane region" description="Helical" evidence="6">
    <location>
        <begin position="203"/>
        <end position="227"/>
    </location>
</feature>
<comment type="caution">
    <text evidence="7">The sequence shown here is derived from an EMBL/GenBank/DDBJ whole genome shotgun (WGS) entry which is preliminary data.</text>
</comment>
<dbReference type="Proteomes" id="UP000234845">
    <property type="component" value="Unassembled WGS sequence"/>
</dbReference>
<dbReference type="InterPro" id="IPR017039">
    <property type="entry name" value="Virul_fac_BrkB"/>
</dbReference>
<keyword evidence="8" id="KW-1185">Reference proteome</keyword>
<comment type="subcellular location">
    <subcellularLocation>
        <location evidence="1">Cell membrane</location>
        <topology evidence="1">Multi-pass membrane protein</topology>
    </subcellularLocation>
</comment>
<evidence type="ECO:0000256" key="5">
    <source>
        <dbReference type="ARBA" id="ARBA00023136"/>
    </source>
</evidence>
<sequence>MQSPVDIYDSAKQFVLGRLWRADLETLSAPRQYVYQLLRFLFVMAREISTGQLTLRAMSLVYTTLLSMVPLLAVSFSVLKAFGVHNQVEPLLFNLVQPLGEQGNEIVDKVLGFVENMKVGVLGSVGLVLLLYTVISLIQKVELSFNYVWHTKSARPLSRRFSDYLSVIMVGPVLVFSALGLTASMMNSEVIQAVMGIEPFGSLLVFLSKLIPWVLIVLAFTFVYIFVPNTRVKFSSALVGALVGGALWQGTGLLFAEFASSSTKYAAIYSGFAILIMFMIWLYLSWLILLLGAQVAFFHQHPERICLTDKRTPLNGRFREQLALLVMYRVAYRFIHDEGPLSLDDLADVLHIPVDRTAEVVQLLLDRHLLLETNSEPAMYALATDPAGLELADLLQLIRSPGNEQAVLESQILAGAPVDAVLEQMERGGREQLGGQTLRDLAAG</sequence>
<feature type="transmembrane region" description="Helical" evidence="6">
    <location>
        <begin position="164"/>
        <end position="183"/>
    </location>
</feature>
<evidence type="ECO:0000256" key="2">
    <source>
        <dbReference type="ARBA" id="ARBA00022475"/>
    </source>
</evidence>
<name>A0A2N5Y1U0_9GAMM</name>
<dbReference type="PANTHER" id="PTHR30213">
    <property type="entry name" value="INNER MEMBRANE PROTEIN YHJD"/>
    <property type="match status" value="1"/>
</dbReference>
<dbReference type="SUPFAM" id="SSF46785">
    <property type="entry name" value="Winged helix' DNA-binding domain"/>
    <property type="match status" value="1"/>
</dbReference>
<accession>A0A2N5Y1U0</accession>
<organism evidence="7 8">
    <name type="scientific">Kineobactrum sediminis</name>
    <dbReference type="NCBI Taxonomy" id="1905677"/>
    <lineage>
        <taxon>Bacteria</taxon>
        <taxon>Pseudomonadati</taxon>
        <taxon>Pseudomonadota</taxon>
        <taxon>Gammaproteobacteria</taxon>
        <taxon>Cellvibrionales</taxon>
        <taxon>Halieaceae</taxon>
        <taxon>Kineobactrum</taxon>
    </lineage>
</organism>
<feature type="transmembrane region" description="Helical" evidence="6">
    <location>
        <begin position="234"/>
        <end position="256"/>
    </location>
</feature>
<feature type="transmembrane region" description="Helical" evidence="6">
    <location>
        <begin position="121"/>
        <end position="143"/>
    </location>
</feature>
<evidence type="ECO:0000313" key="7">
    <source>
        <dbReference type="EMBL" id="PLW82353.1"/>
    </source>
</evidence>
<dbReference type="NCBIfam" id="TIGR00765">
    <property type="entry name" value="yihY_not_rbn"/>
    <property type="match status" value="1"/>
</dbReference>
<dbReference type="InterPro" id="IPR036388">
    <property type="entry name" value="WH-like_DNA-bd_sf"/>
</dbReference>
<dbReference type="PANTHER" id="PTHR30213:SF0">
    <property type="entry name" value="UPF0761 MEMBRANE PROTEIN YIHY"/>
    <property type="match status" value="1"/>
</dbReference>
<keyword evidence="3 6" id="KW-0812">Transmembrane</keyword>
<feature type="transmembrane region" description="Helical" evidence="6">
    <location>
        <begin position="60"/>
        <end position="82"/>
    </location>
</feature>
<dbReference type="EMBL" id="PKLZ01000008">
    <property type="protein sequence ID" value="PLW82353.1"/>
    <property type="molecule type" value="Genomic_DNA"/>
</dbReference>
<feature type="transmembrane region" description="Helical" evidence="6">
    <location>
        <begin position="268"/>
        <end position="291"/>
    </location>
</feature>
<proteinExistence type="predicted"/>
<dbReference type="AlphaFoldDB" id="A0A2N5Y1U0"/>
<evidence type="ECO:0000256" key="6">
    <source>
        <dbReference type="SAM" id="Phobius"/>
    </source>
</evidence>
<dbReference type="GO" id="GO:0005886">
    <property type="term" value="C:plasma membrane"/>
    <property type="evidence" value="ECO:0007669"/>
    <property type="project" value="UniProtKB-SubCell"/>
</dbReference>
<keyword evidence="2" id="KW-1003">Cell membrane</keyword>
<keyword evidence="5 6" id="KW-0472">Membrane</keyword>
<evidence type="ECO:0000256" key="3">
    <source>
        <dbReference type="ARBA" id="ARBA00022692"/>
    </source>
</evidence>
<evidence type="ECO:0000256" key="4">
    <source>
        <dbReference type="ARBA" id="ARBA00022989"/>
    </source>
</evidence>
<gene>
    <name evidence="7" type="ORF">CWI75_11350</name>
</gene>
<evidence type="ECO:0000313" key="8">
    <source>
        <dbReference type="Proteomes" id="UP000234845"/>
    </source>
</evidence>
<dbReference type="RefSeq" id="WP_101521605.1">
    <property type="nucleotide sequence ID" value="NZ_PKLZ01000008.1"/>
</dbReference>
<keyword evidence="4 6" id="KW-1133">Transmembrane helix</keyword>
<protein>
    <submittedName>
        <fullName evidence="7">Ribonuclease BN</fullName>
    </submittedName>
</protein>
<dbReference type="InterPro" id="IPR036390">
    <property type="entry name" value="WH_DNA-bd_sf"/>
</dbReference>
<reference evidence="8" key="1">
    <citation type="submission" date="2017-11" db="EMBL/GenBank/DDBJ databases">
        <title>The draft genome sequence of Chromatocurvus sp. F02.</title>
        <authorList>
            <person name="Du Z.-J."/>
            <person name="Chang Y.-Q."/>
        </authorList>
    </citation>
    <scope>NUCLEOTIDE SEQUENCE [LARGE SCALE GENOMIC DNA]</scope>
    <source>
        <strain evidence="8">F02</strain>
    </source>
</reference>